<gene>
    <name evidence="8" type="primary">LOC140703965</name>
</gene>
<dbReference type="GeneID" id="140703965"/>
<dbReference type="Proteomes" id="UP001652642">
    <property type="component" value="Chromosome 2"/>
</dbReference>
<dbReference type="InterPro" id="IPR003309">
    <property type="entry name" value="SCAN_dom"/>
</dbReference>
<evidence type="ECO:0000259" key="6">
    <source>
        <dbReference type="PROSITE" id="PS50805"/>
    </source>
</evidence>
<dbReference type="RefSeq" id="XP_072844306.1">
    <property type="nucleotide sequence ID" value="XM_072988205.1"/>
</dbReference>
<name>A0ABM5FFX0_9SAUR</name>
<dbReference type="Gene3D" id="6.10.140.140">
    <property type="match status" value="1"/>
</dbReference>
<keyword evidence="7" id="KW-1185">Reference proteome</keyword>
<feature type="domain" description="SCAN box" evidence="5">
    <location>
        <begin position="47"/>
        <end position="124"/>
    </location>
</feature>
<dbReference type="InterPro" id="IPR001909">
    <property type="entry name" value="KRAB"/>
</dbReference>
<dbReference type="SMART" id="SM00349">
    <property type="entry name" value="KRAB"/>
    <property type="match status" value="1"/>
</dbReference>
<keyword evidence="2" id="KW-0804">Transcription</keyword>
<dbReference type="PANTHER" id="PTHR45935">
    <property type="entry name" value="PROTEIN ZBED8-RELATED"/>
    <property type="match status" value="1"/>
</dbReference>
<feature type="domain" description="KRAB" evidence="6">
    <location>
        <begin position="206"/>
        <end position="271"/>
    </location>
</feature>
<dbReference type="Pfam" id="PF01352">
    <property type="entry name" value="KRAB"/>
    <property type="match status" value="1"/>
</dbReference>
<dbReference type="InterPro" id="IPR050916">
    <property type="entry name" value="SCAN-C2H2_zinc_finger"/>
</dbReference>
<dbReference type="Pfam" id="PF02023">
    <property type="entry name" value="SCAN"/>
    <property type="match status" value="1"/>
</dbReference>
<dbReference type="PROSITE" id="PS50804">
    <property type="entry name" value="SCAN_BOX"/>
    <property type="match status" value="1"/>
</dbReference>
<reference evidence="8" key="2">
    <citation type="submission" date="2025-08" db="UniProtKB">
        <authorList>
            <consortium name="RefSeq"/>
        </authorList>
    </citation>
    <scope>IDENTIFICATION</scope>
</reference>
<feature type="region of interest" description="Disordered" evidence="4">
    <location>
        <begin position="1"/>
        <end position="26"/>
    </location>
</feature>
<dbReference type="PANTHER" id="PTHR45935:SF15">
    <property type="entry name" value="SCAN BOX DOMAIN-CONTAINING PROTEIN"/>
    <property type="match status" value="1"/>
</dbReference>
<evidence type="ECO:0000256" key="3">
    <source>
        <dbReference type="ARBA" id="ARBA00023242"/>
    </source>
</evidence>
<dbReference type="InterPro" id="IPR038269">
    <property type="entry name" value="SCAN_sf"/>
</dbReference>
<evidence type="ECO:0000256" key="4">
    <source>
        <dbReference type="SAM" id="MobiDB-lite"/>
    </source>
</evidence>
<dbReference type="CDD" id="cd07765">
    <property type="entry name" value="KRAB_A-box"/>
    <property type="match status" value="1"/>
</dbReference>
<organism evidence="7 8">
    <name type="scientific">Pogona vitticeps</name>
    <name type="common">central bearded dragon</name>
    <dbReference type="NCBI Taxonomy" id="103695"/>
    <lineage>
        <taxon>Eukaryota</taxon>
        <taxon>Metazoa</taxon>
        <taxon>Chordata</taxon>
        <taxon>Craniata</taxon>
        <taxon>Vertebrata</taxon>
        <taxon>Euteleostomi</taxon>
        <taxon>Lepidosauria</taxon>
        <taxon>Squamata</taxon>
        <taxon>Bifurcata</taxon>
        <taxon>Unidentata</taxon>
        <taxon>Episquamata</taxon>
        <taxon>Toxicofera</taxon>
        <taxon>Iguania</taxon>
        <taxon>Acrodonta</taxon>
        <taxon>Agamidae</taxon>
        <taxon>Amphibolurinae</taxon>
        <taxon>Pogona</taxon>
    </lineage>
</organism>
<evidence type="ECO:0000313" key="8">
    <source>
        <dbReference type="RefSeq" id="XP_072844306.1"/>
    </source>
</evidence>
<feature type="compositionally biased region" description="Basic and acidic residues" evidence="4">
    <location>
        <begin position="13"/>
        <end position="26"/>
    </location>
</feature>
<evidence type="ECO:0000256" key="1">
    <source>
        <dbReference type="ARBA" id="ARBA00023015"/>
    </source>
</evidence>
<dbReference type="Gene3D" id="1.10.4020.10">
    <property type="entry name" value="DNA breaking-rejoining enzymes"/>
    <property type="match status" value="1"/>
</dbReference>
<evidence type="ECO:0000259" key="5">
    <source>
        <dbReference type="PROSITE" id="PS50804"/>
    </source>
</evidence>
<reference evidence="7" key="1">
    <citation type="submission" date="2025-05" db="UniProtKB">
        <authorList>
            <consortium name="RefSeq"/>
        </authorList>
    </citation>
    <scope>NUCLEOTIDE SEQUENCE [LARGE SCALE GENOMIC DNA]</scope>
</reference>
<dbReference type="SMART" id="SM00431">
    <property type="entry name" value="SCAN"/>
    <property type="match status" value="1"/>
</dbReference>
<proteinExistence type="predicted"/>
<dbReference type="SUPFAM" id="SSF109640">
    <property type="entry name" value="KRAB domain (Kruppel-associated box)"/>
    <property type="match status" value="1"/>
</dbReference>
<evidence type="ECO:0000256" key="2">
    <source>
        <dbReference type="ARBA" id="ARBA00023163"/>
    </source>
</evidence>
<keyword evidence="3" id="KW-0539">Nucleus</keyword>
<dbReference type="PROSITE" id="PS50805">
    <property type="entry name" value="KRAB"/>
    <property type="match status" value="1"/>
</dbReference>
<dbReference type="InterPro" id="IPR036051">
    <property type="entry name" value="KRAB_dom_sf"/>
</dbReference>
<dbReference type="CDD" id="cd07936">
    <property type="entry name" value="SCAN"/>
    <property type="match status" value="1"/>
</dbReference>
<accession>A0ABM5FFX0</accession>
<keyword evidence="1" id="KW-0805">Transcription regulation</keyword>
<dbReference type="SUPFAM" id="SSF47353">
    <property type="entry name" value="Retrovirus capsid dimerization domain-like"/>
    <property type="match status" value="1"/>
</dbReference>
<evidence type="ECO:0000313" key="7">
    <source>
        <dbReference type="Proteomes" id="UP001652642"/>
    </source>
</evidence>
<sequence length="271" mass="30557">MVKDSSAGVGAGKDPHRMQNERSKGLWERKSQDVLDEHIVSSQEQCQCFRCFSYKEAEGPREVCTQLHLLCHQWLKPERHTKTQILDLVILEQFLAILPPEMSSWVRECGAETSSQAVALAEGFLLSQAEEKRQEEQKIQNLSLGVQWDVLATEKTPSDKRQSMLLRREEHDDDGARWKGAATMPVIRNPLSALPSHGDDPDQGPVTFEEVAVNFTLEEWALLDPDERSLHRDVMAENRQMVASLNWGKSRLAVMGQLLAAYLNIIGDGGQ</sequence>
<protein>
    <submittedName>
        <fullName evidence="8">Zinc finger protein 202-like</fullName>
    </submittedName>
</protein>